<dbReference type="AlphaFoldDB" id="A0A917JPZ9"/>
<evidence type="ECO:0000256" key="6">
    <source>
        <dbReference type="HAMAP-Rule" id="MF_01915"/>
    </source>
</evidence>
<dbReference type="PANTHER" id="PTHR37481">
    <property type="entry name" value="LIPOPOLYSACCHARIDE EXPORT SYSTEM PROTEIN LPTC"/>
    <property type="match status" value="1"/>
</dbReference>
<dbReference type="NCBIfam" id="TIGR04409">
    <property type="entry name" value="LptC_YrbK"/>
    <property type="match status" value="1"/>
</dbReference>
<proteinExistence type="inferred from homology"/>
<keyword evidence="9" id="KW-1185">Reference proteome</keyword>
<dbReference type="GO" id="GO:0030288">
    <property type="term" value="C:outer membrane-bounded periplasmic space"/>
    <property type="evidence" value="ECO:0007669"/>
    <property type="project" value="TreeGrafter"/>
</dbReference>
<keyword evidence="4 6" id="KW-1133">Transmembrane helix</keyword>
<keyword evidence="2 6" id="KW-0997">Cell inner membrane</keyword>
<keyword evidence="3 6" id="KW-0812">Transmembrane</keyword>
<comment type="function">
    <text evidence="6">Involved in the assembly of lipopolysaccharide (LPS). Required for the translocation of LPS from the inner membrane to the outer membrane. Facilitates the transfer of LPS from the inner membrane to the periplasmic protein LptA. Could be a docking site for LptA.</text>
</comment>
<sequence>MNRITLAIIALFSAAIVLYWQVQVKRSQQESSTIESGVRPDFVVDDLRSVEFDEKGEVHTRVTATHMEHFDSSNLTFFTNPVYLVYPDEGKTQWRLSAETGNLNKNTGKVVLETNVIIDAIAPHEPIQSLSTTVLELDLNTMIMTSDDKITIKGNGFNVQGTGLYADLNAQEVHLLSQVVGIYETN</sequence>
<dbReference type="InterPro" id="IPR010664">
    <property type="entry name" value="LipoPS_assembly_LptC-rel"/>
</dbReference>
<comment type="similarity">
    <text evidence="6 7">Belongs to the LptC family.</text>
</comment>
<dbReference type="EMBL" id="BMPZ01000003">
    <property type="protein sequence ID" value="GGI79587.1"/>
    <property type="molecule type" value="Genomic_DNA"/>
</dbReference>
<comment type="subcellular location">
    <subcellularLocation>
        <location evidence="6">Cell inner membrane</location>
        <topology evidence="6">Single-pass membrane protein</topology>
    </subcellularLocation>
</comment>
<protein>
    <recommendedName>
        <fullName evidence="6 7">Lipopolysaccharide export system protein LptC</fullName>
    </recommendedName>
</protein>
<evidence type="ECO:0000313" key="8">
    <source>
        <dbReference type="EMBL" id="GGI79587.1"/>
    </source>
</evidence>
<organism evidence="8 9">
    <name type="scientific">Shewanella gelidii</name>
    <dbReference type="NCBI Taxonomy" id="1642821"/>
    <lineage>
        <taxon>Bacteria</taxon>
        <taxon>Pseudomonadati</taxon>
        <taxon>Pseudomonadota</taxon>
        <taxon>Gammaproteobacteria</taxon>
        <taxon>Alteromonadales</taxon>
        <taxon>Shewanellaceae</taxon>
        <taxon>Shewanella</taxon>
    </lineage>
</organism>
<evidence type="ECO:0000256" key="5">
    <source>
        <dbReference type="ARBA" id="ARBA00023136"/>
    </source>
</evidence>
<evidence type="ECO:0000313" key="9">
    <source>
        <dbReference type="Proteomes" id="UP000613743"/>
    </source>
</evidence>
<evidence type="ECO:0000256" key="1">
    <source>
        <dbReference type="ARBA" id="ARBA00022475"/>
    </source>
</evidence>
<evidence type="ECO:0000256" key="2">
    <source>
        <dbReference type="ARBA" id="ARBA00022519"/>
    </source>
</evidence>
<dbReference type="Gene3D" id="2.60.450.10">
    <property type="entry name" value="Lipopolysaccharide (LPS) transport protein A like domain"/>
    <property type="match status" value="1"/>
</dbReference>
<dbReference type="InterPro" id="IPR026265">
    <property type="entry name" value="LptC"/>
</dbReference>
<dbReference type="PIRSF" id="PIRSF028513">
    <property type="entry name" value="LptC"/>
    <property type="match status" value="1"/>
</dbReference>
<comment type="caution">
    <text evidence="8">The sequence shown here is derived from an EMBL/GenBank/DDBJ whole genome shotgun (WGS) entry which is preliminary data.</text>
</comment>
<dbReference type="GO" id="GO:0005886">
    <property type="term" value="C:plasma membrane"/>
    <property type="evidence" value="ECO:0007669"/>
    <property type="project" value="UniProtKB-SubCell"/>
</dbReference>
<dbReference type="PANTHER" id="PTHR37481:SF1">
    <property type="entry name" value="LIPOPOLYSACCHARIDE EXPORT SYSTEM PROTEIN LPTC"/>
    <property type="match status" value="1"/>
</dbReference>
<dbReference type="GO" id="GO:0017089">
    <property type="term" value="F:glycolipid transfer activity"/>
    <property type="evidence" value="ECO:0007669"/>
    <property type="project" value="TreeGrafter"/>
</dbReference>
<name>A0A917JPZ9_9GAMM</name>
<comment type="function">
    <text evidence="7">Required for the translocation of lipopolysaccharide (LPS) from the inner membrane to the outer membrane.</text>
</comment>
<comment type="subunit">
    <text evidence="6">Component of the lipopolysaccharide transport and assembly complex. Interacts with LptA and the LptBFG transporter complex.</text>
</comment>
<gene>
    <name evidence="6 8" type="primary">lptC</name>
    <name evidence="8" type="ORF">GCM10009332_16240</name>
</gene>
<evidence type="ECO:0000256" key="4">
    <source>
        <dbReference type="ARBA" id="ARBA00022989"/>
    </source>
</evidence>
<keyword evidence="1 6" id="KW-1003">Cell membrane</keyword>
<dbReference type="Proteomes" id="UP000613743">
    <property type="component" value="Unassembled WGS sequence"/>
</dbReference>
<evidence type="ECO:0000256" key="7">
    <source>
        <dbReference type="PIRNR" id="PIRNR028513"/>
    </source>
</evidence>
<reference evidence="8" key="1">
    <citation type="journal article" date="2014" name="Int. J. Syst. Evol. Microbiol.">
        <title>Complete genome sequence of Corynebacterium casei LMG S-19264T (=DSM 44701T), isolated from a smear-ripened cheese.</title>
        <authorList>
            <consortium name="US DOE Joint Genome Institute (JGI-PGF)"/>
            <person name="Walter F."/>
            <person name="Albersmeier A."/>
            <person name="Kalinowski J."/>
            <person name="Ruckert C."/>
        </authorList>
    </citation>
    <scope>NUCLEOTIDE SEQUENCE</scope>
    <source>
        <strain evidence="8">JCM 30804</strain>
    </source>
</reference>
<dbReference type="GO" id="GO:0015221">
    <property type="term" value="F:lipopolysaccharide transmembrane transporter activity"/>
    <property type="evidence" value="ECO:0007669"/>
    <property type="project" value="InterPro"/>
</dbReference>
<dbReference type="HAMAP" id="MF_01915">
    <property type="entry name" value="LPS_assembly_LptC"/>
    <property type="match status" value="1"/>
</dbReference>
<dbReference type="RefSeq" id="WP_188919684.1">
    <property type="nucleotide sequence ID" value="NZ_BMPZ01000003.1"/>
</dbReference>
<keyword evidence="5 6" id="KW-0472">Membrane</keyword>
<dbReference type="Pfam" id="PF06835">
    <property type="entry name" value="LptC"/>
    <property type="match status" value="1"/>
</dbReference>
<accession>A0A917JPZ9</accession>
<dbReference type="InterPro" id="IPR052363">
    <property type="entry name" value="LPS_export_LptC"/>
</dbReference>
<reference evidence="8" key="2">
    <citation type="submission" date="2020-09" db="EMBL/GenBank/DDBJ databases">
        <authorList>
            <person name="Sun Q."/>
            <person name="Ohkuma M."/>
        </authorList>
    </citation>
    <scope>NUCLEOTIDE SEQUENCE</scope>
    <source>
        <strain evidence="8">JCM 30804</strain>
    </source>
</reference>
<evidence type="ECO:0000256" key="3">
    <source>
        <dbReference type="ARBA" id="ARBA00022692"/>
    </source>
</evidence>
<dbReference type="GO" id="GO:0043165">
    <property type="term" value="P:Gram-negative-bacterium-type cell outer membrane assembly"/>
    <property type="evidence" value="ECO:0007669"/>
    <property type="project" value="UniProtKB-UniRule"/>
</dbReference>